<name>A0A8H4VZK8_9HELO</name>
<evidence type="ECO:0000256" key="1">
    <source>
        <dbReference type="SAM" id="MobiDB-lite"/>
    </source>
</evidence>
<protein>
    <submittedName>
        <fullName evidence="2">Uncharacterized protein</fullName>
    </submittedName>
</protein>
<accession>A0A8H4VZK8</accession>
<reference evidence="2 3" key="1">
    <citation type="submission" date="2020-03" db="EMBL/GenBank/DDBJ databases">
        <title>Draft Genome Sequence of Cudoniella acicularis.</title>
        <authorList>
            <person name="Buettner E."/>
            <person name="Kellner H."/>
        </authorList>
    </citation>
    <scope>NUCLEOTIDE SEQUENCE [LARGE SCALE GENOMIC DNA]</scope>
    <source>
        <strain evidence="2 3">DSM 108380</strain>
    </source>
</reference>
<feature type="compositionally biased region" description="Basic residues" evidence="1">
    <location>
        <begin position="138"/>
        <end position="147"/>
    </location>
</feature>
<proteinExistence type="predicted"/>
<keyword evidence="3" id="KW-1185">Reference proteome</keyword>
<comment type="caution">
    <text evidence="2">The sequence shown here is derived from an EMBL/GenBank/DDBJ whole genome shotgun (WGS) entry which is preliminary data.</text>
</comment>
<dbReference type="Proteomes" id="UP000566819">
    <property type="component" value="Unassembled WGS sequence"/>
</dbReference>
<evidence type="ECO:0000313" key="2">
    <source>
        <dbReference type="EMBL" id="KAF4628122.1"/>
    </source>
</evidence>
<dbReference type="AlphaFoldDB" id="A0A8H4VZK8"/>
<feature type="region of interest" description="Disordered" evidence="1">
    <location>
        <begin position="123"/>
        <end position="147"/>
    </location>
</feature>
<dbReference type="EMBL" id="JAAMPI010000857">
    <property type="protein sequence ID" value="KAF4628122.1"/>
    <property type="molecule type" value="Genomic_DNA"/>
</dbReference>
<gene>
    <name evidence="2" type="ORF">G7Y89_g10028</name>
</gene>
<feature type="region of interest" description="Disordered" evidence="1">
    <location>
        <begin position="1"/>
        <end position="65"/>
    </location>
</feature>
<evidence type="ECO:0000313" key="3">
    <source>
        <dbReference type="Proteomes" id="UP000566819"/>
    </source>
</evidence>
<dbReference type="OrthoDB" id="5372011at2759"/>
<feature type="compositionally biased region" description="Low complexity" evidence="1">
    <location>
        <begin position="1"/>
        <end position="26"/>
    </location>
</feature>
<organism evidence="2 3">
    <name type="scientific">Cudoniella acicularis</name>
    <dbReference type="NCBI Taxonomy" id="354080"/>
    <lineage>
        <taxon>Eukaryota</taxon>
        <taxon>Fungi</taxon>
        <taxon>Dikarya</taxon>
        <taxon>Ascomycota</taxon>
        <taxon>Pezizomycotina</taxon>
        <taxon>Leotiomycetes</taxon>
        <taxon>Helotiales</taxon>
        <taxon>Tricladiaceae</taxon>
        <taxon>Cudoniella</taxon>
    </lineage>
</organism>
<sequence length="147" mass="16119">MSSHSTPSRTTKPPAKSTKTSHSSSPLFTPMMQDRQARNKDRYSDSDDSDSPWEGPGSRFDAYGNDSYANVQLRRDAAIKLDNPELVMMLAQSRNDSIPATRLYLTKIMCGFITQEDLDAENARLKDNGDESGSGKAGKGKGKGVKK</sequence>
<feature type="compositionally biased region" description="Basic and acidic residues" evidence="1">
    <location>
        <begin position="35"/>
        <end position="45"/>
    </location>
</feature>